<dbReference type="HOGENOM" id="CLU_005373_0_3_6"/>
<dbReference type="InterPro" id="IPR007694">
    <property type="entry name" value="DNA_helicase_DnaB-like_C"/>
</dbReference>
<sequence length="510" mass="56779">MITGVWKYRGKSSVHQPPHCRQDHRRGAQLVVVQLAQLPFLYQRCGCMTTPVWRNDDLEGAVIGAFFLRGADHEVMDILITLPADIFSVRAYRDIYTGICRQARVSGVIDPVLLCNEMPELAPVITDTGRKTWVKSSLEHYVAALRRNAALRDAEKTLNEALQKLRDAHTCEAAEDALKDAQNMMVTLSTGKGVIQPVHIDDVLPEVVERVECRNQGLEKSRTLMTGIDELDAKTGGMEPGDLVFIAARPSMGKTELALDIIDKVTEQGHGVLLFTMEMANIQIGERMVSAAGGMPVSRLKSVAHFEDEDWARFSQGVGRMTGRNIWMVDQANLTIDEICATTKHHLIKHPETALVVVDYLGLIKTRTTGRHDLAVGEISKGLKGLAKSGGFPLIALSQLSRGVESRPNKRPMNSDLKNSGEIEADADIILMLYRDEVYNPDTQATGIAEINITKQRNGSLGTIYRRFYNGHFLPVDQESAQVLSTPMRQPQPRRYSNTRTDSSKMERFF</sequence>
<evidence type="ECO:0000313" key="4">
    <source>
        <dbReference type="EMBL" id="AAZ89406.1"/>
    </source>
</evidence>
<feature type="domain" description="SF4 helicase" evidence="3">
    <location>
        <begin position="217"/>
        <end position="482"/>
    </location>
</feature>
<evidence type="ECO:0000256" key="2">
    <source>
        <dbReference type="SAM" id="MobiDB-lite"/>
    </source>
</evidence>
<feature type="compositionally biased region" description="Polar residues" evidence="2">
    <location>
        <begin position="481"/>
        <end position="501"/>
    </location>
</feature>
<keyword evidence="4" id="KW-0347">Helicase</keyword>
<dbReference type="GO" id="GO:0005524">
    <property type="term" value="F:ATP binding"/>
    <property type="evidence" value="ECO:0007669"/>
    <property type="project" value="InterPro"/>
</dbReference>
<dbReference type="InterPro" id="IPR036185">
    <property type="entry name" value="DNA_heli_DnaB-like_N_sf"/>
</dbReference>
<dbReference type="CDD" id="cd00984">
    <property type="entry name" value="DnaB_C"/>
    <property type="match status" value="1"/>
</dbReference>
<gene>
    <name evidence="4" type="ordered locus">SSON_2793</name>
</gene>
<dbReference type="EMBL" id="CP000038">
    <property type="protein sequence ID" value="AAZ89406.1"/>
    <property type="molecule type" value="Genomic_DNA"/>
</dbReference>
<dbReference type="Gene3D" id="3.40.50.300">
    <property type="entry name" value="P-loop containing nucleotide triphosphate hydrolases"/>
    <property type="match status" value="1"/>
</dbReference>
<proteinExistence type="predicted"/>
<reference evidence="4 5" key="1">
    <citation type="journal article" date="2005" name="Nucleic Acids Res.">
        <title>Genome dynamics and diversity of Shigella species, the etiologic agents of bacillary dysentery.</title>
        <authorList>
            <person name="Yang F."/>
            <person name="Yang J."/>
            <person name="Zhang X."/>
            <person name="Chen L."/>
            <person name="Jiang Y."/>
            <person name="Yan Y."/>
            <person name="Tang X."/>
            <person name="Wang J."/>
            <person name="Xiong Z."/>
            <person name="Dong J."/>
            <person name="Xue Y."/>
            <person name="Zhu Y."/>
            <person name="Xu X."/>
            <person name="Sun L."/>
            <person name="Chen S."/>
            <person name="Nie H."/>
            <person name="Peng J."/>
            <person name="Xu J."/>
            <person name="Wang Y."/>
            <person name="Yuan Z."/>
            <person name="Wen Y."/>
            <person name="Yao Z."/>
            <person name="Shen Y."/>
            <person name="Qiang B."/>
            <person name="Hou Y."/>
            <person name="Yu J."/>
            <person name="Jin Q."/>
        </authorList>
    </citation>
    <scope>NUCLEOTIDE SEQUENCE [LARGE SCALE GENOMIC DNA]</scope>
    <source>
        <strain evidence="4 5">Ss046</strain>
    </source>
</reference>
<dbReference type="GO" id="GO:0005829">
    <property type="term" value="C:cytosol"/>
    <property type="evidence" value="ECO:0007669"/>
    <property type="project" value="TreeGrafter"/>
</dbReference>
<dbReference type="InterPro" id="IPR016136">
    <property type="entry name" value="DNA_helicase_N/primase_C"/>
</dbReference>
<dbReference type="PANTHER" id="PTHR30153:SF2">
    <property type="entry name" value="REPLICATIVE DNA HELICASE"/>
    <property type="match status" value="1"/>
</dbReference>
<dbReference type="PANTHER" id="PTHR30153">
    <property type="entry name" value="REPLICATIVE DNA HELICASE DNAB"/>
    <property type="match status" value="1"/>
</dbReference>
<organism evidence="4 5">
    <name type="scientific">Shigella sonnei (strain Ss046)</name>
    <dbReference type="NCBI Taxonomy" id="300269"/>
    <lineage>
        <taxon>Bacteria</taxon>
        <taxon>Pseudomonadati</taxon>
        <taxon>Pseudomonadota</taxon>
        <taxon>Gammaproteobacteria</taxon>
        <taxon>Enterobacterales</taxon>
        <taxon>Enterobacteriaceae</taxon>
        <taxon>Shigella</taxon>
    </lineage>
</organism>
<dbReference type="Gene3D" id="1.10.860.10">
    <property type="entry name" value="DNAb Helicase, Chain A"/>
    <property type="match status" value="1"/>
</dbReference>
<keyword evidence="4" id="KW-0067">ATP-binding</keyword>
<dbReference type="Pfam" id="PF03796">
    <property type="entry name" value="DnaB_C"/>
    <property type="match status" value="1"/>
</dbReference>
<keyword evidence="4" id="KW-0378">Hydrolase</keyword>
<dbReference type="GO" id="GO:0003678">
    <property type="term" value="F:DNA helicase activity"/>
    <property type="evidence" value="ECO:0007669"/>
    <property type="project" value="InterPro"/>
</dbReference>
<dbReference type="AlphaFoldDB" id="Q3YYK6"/>
<keyword evidence="1" id="KW-0639">Primosome</keyword>
<evidence type="ECO:0000256" key="1">
    <source>
        <dbReference type="ARBA" id="ARBA00022515"/>
    </source>
</evidence>
<dbReference type="SUPFAM" id="SSF52540">
    <property type="entry name" value="P-loop containing nucleoside triphosphate hydrolases"/>
    <property type="match status" value="1"/>
</dbReference>
<dbReference type="GO" id="GO:0006269">
    <property type="term" value="P:DNA replication, synthesis of primer"/>
    <property type="evidence" value="ECO:0007669"/>
    <property type="project" value="UniProtKB-KW"/>
</dbReference>
<keyword evidence="5" id="KW-1185">Reference proteome</keyword>
<name>Q3YYK6_SHISS</name>
<dbReference type="PROSITE" id="PS51199">
    <property type="entry name" value="SF4_HELICASE"/>
    <property type="match status" value="1"/>
</dbReference>
<dbReference type="GO" id="GO:1990077">
    <property type="term" value="C:primosome complex"/>
    <property type="evidence" value="ECO:0007669"/>
    <property type="project" value="UniProtKB-KW"/>
</dbReference>
<evidence type="ECO:0000313" key="5">
    <source>
        <dbReference type="Proteomes" id="UP000002529"/>
    </source>
</evidence>
<dbReference type="KEGG" id="ssn:SSON_2793"/>
<evidence type="ECO:0000259" key="3">
    <source>
        <dbReference type="PROSITE" id="PS51199"/>
    </source>
</evidence>
<dbReference type="SUPFAM" id="SSF48024">
    <property type="entry name" value="N-terminal domain of DnaB helicase"/>
    <property type="match status" value="1"/>
</dbReference>
<keyword evidence="4" id="KW-0547">Nucleotide-binding</keyword>
<dbReference type="Proteomes" id="UP000002529">
    <property type="component" value="Chromosome"/>
</dbReference>
<protein>
    <submittedName>
        <fullName evidence="4">Helicase</fullName>
    </submittedName>
</protein>
<accession>Q3YYK6</accession>
<dbReference type="InterPro" id="IPR027417">
    <property type="entry name" value="P-loop_NTPase"/>
</dbReference>
<feature type="region of interest" description="Disordered" evidence="2">
    <location>
        <begin position="481"/>
        <end position="510"/>
    </location>
</feature>